<dbReference type="Gene3D" id="3.40.30.10">
    <property type="entry name" value="Glutaredoxin"/>
    <property type="match status" value="1"/>
</dbReference>
<dbReference type="PANTHER" id="PTHR43968">
    <property type="match status" value="1"/>
</dbReference>
<evidence type="ECO:0000259" key="1">
    <source>
        <dbReference type="PROSITE" id="PS50404"/>
    </source>
</evidence>
<dbReference type="Pfam" id="PF13417">
    <property type="entry name" value="GST_N_3"/>
    <property type="match status" value="1"/>
</dbReference>
<dbReference type="Gene3D" id="1.20.1050.10">
    <property type="match status" value="1"/>
</dbReference>
<accession>A0ABY4W518</accession>
<dbReference type="InterPro" id="IPR050983">
    <property type="entry name" value="GST_Omega/HSP26"/>
</dbReference>
<dbReference type="RefSeq" id="WP_251933969.1">
    <property type="nucleotide sequence ID" value="NZ_CP098747.1"/>
</dbReference>
<dbReference type="InterPro" id="IPR036249">
    <property type="entry name" value="Thioredoxin-like_sf"/>
</dbReference>
<protein>
    <submittedName>
        <fullName evidence="2">Glutathione S-transferase family protein</fullName>
    </submittedName>
</protein>
<dbReference type="SUPFAM" id="SSF47616">
    <property type="entry name" value="GST C-terminal domain-like"/>
    <property type="match status" value="1"/>
</dbReference>
<dbReference type="SFLD" id="SFLDS00019">
    <property type="entry name" value="Glutathione_Transferase_(cytos"/>
    <property type="match status" value="1"/>
</dbReference>
<dbReference type="PANTHER" id="PTHR43968:SF6">
    <property type="entry name" value="GLUTATHIONE S-TRANSFERASE OMEGA"/>
    <property type="match status" value="1"/>
</dbReference>
<gene>
    <name evidence="2" type="ORF">NBZ79_17685</name>
</gene>
<dbReference type="EMBL" id="CP098747">
    <property type="protein sequence ID" value="USG60992.1"/>
    <property type="molecule type" value="Genomic_DNA"/>
</dbReference>
<dbReference type="PROSITE" id="PS50404">
    <property type="entry name" value="GST_NTER"/>
    <property type="match status" value="1"/>
</dbReference>
<dbReference type="SUPFAM" id="SSF52833">
    <property type="entry name" value="Thioredoxin-like"/>
    <property type="match status" value="1"/>
</dbReference>
<name>A0ABY4W518_9PROT</name>
<organism evidence="2 3">
    <name type="scientific">Sneathiella marina</name>
    <dbReference type="NCBI Taxonomy" id="2950108"/>
    <lineage>
        <taxon>Bacteria</taxon>
        <taxon>Pseudomonadati</taxon>
        <taxon>Pseudomonadota</taxon>
        <taxon>Alphaproteobacteria</taxon>
        <taxon>Sneathiellales</taxon>
        <taxon>Sneathiellaceae</taxon>
        <taxon>Sneathiella</taxon>
    </lineage>
</organism>
<dbReference type="InterPro" id="IPR040079">
    <property type="entry name" value="Glutathione_S-Trfase"/>
</dbReference>
<proteinExistence type="predicted"/>
<feature type="domain" description="GST N-terminal" evidence="1">
    <location>
        <begin position="1"/>
        <end position="79"/>
    </location>
</feature>
<dbReference type="InterPro" id="IPR004045">
    <property type="entry name" value="Glutathione_S-Trfase_N"/>
</dbReference>
<evidence type="ECO:0000313" key="3">
    <source>
        <dbReference type="Proteomes" id="UP001056291"/>
    </source>
</evidence>
<reference evidence="2" key="1">
    <citation type="submission" date="2022-06" db="EMBL/GenBank/DDBJ databases">
        <title>Sneathiella actinostolidae sp. nov., isolated from a sea anemonein the Western Pacific Ocean.</title>
        <authorList>
            <person name="Wei M.J."/>
        </authorList>
    </citation>
    <scope>NUCLEOTIDE SEQUENCE</scope>
    <source>
        <strain evidence="2">PHK-P5</strain>
    </source>
</reference>
<sequence length="221" mass="25447">MKLFGSFSSPYVRRVAITLRFYGLEHELQKLTPFGEEKEFLRKINPLGRVPVLQLDDGECISESHVIIEYLDSLVDEDQRLTPVSGKARREVLSLAGVASATADKLVTILYEYHFRPREIVYKPWIKMCEQQVEDGFIWLNSKLRPGSFFGDELTQADISAAVFWRFAGEKRPEFCKRMKCDNLQSLSNRLEQNDAFKQTRSEGPLPKELELGLRADRVVT</sequence>
<keyword evidence="3" id="KW-1185">Reference proteome</keyword>
<dbReference type="InterPro" id="IPR036282">
    <property type="entry name" value="Glutathione-S-Trfase_C_sf"/>
</dbReference>
<dbReference type="Proteomes" id="UP001056291">
    <property type="component" value="Chromosome"/>
</dbReference>
<evidence type="ECO:0000313" key="2">
    <source>
        <dbReference type="EMBL" id="USG60992.1"/>
    </source>
</evidence>